<feature type="transmembrane region" description="Helical" evidence="7">
    <location>
        <begin position="526"/>
        <end position="547"/>
    </location>
</feature>
<dbReference type="InterPro" id="IPR032692">
    <property type="entry name" value="YccS_N"/>
</dbReference>
<feature type="transmembrane region" description="Helical" evidence="7">
    <location>
        <begin position="406"/>
        <end position="423"/>
    </location>
</feature>
<sequence>MNRKADMLPEKRKELLLFLKSTSFSKAVLIGVSATIPVVLGIWSGYFEIGLALCFGAFWSSPSDTSGSYRHKKYGILLSALLATVVTFIGGYLHFQTLFLIPVLGVLVFAISFIAVYGFRASLISFSGLLALVLSFAHTVETLEIYQYALLIGVGGLWYLLLSTLWYRLDPKAPTEEILSETFRLTSEFLQTRGELVGPEGDREALQSRLLRLQSDLTENHATLREIFLQSRQRSGRSYYTGKRLLVFVQLVEILETAMANPVHYDKMDALLEKHPGYVKGFQDLIFEIARQLRIIGEAGQNTRKYPSHKKLAKRFESVGRQIVTFTEDVKPNDVEDHLILQNLYEYQEKQFEKLKRIKWLLGNSVLRKEDIIKEDDLRRFVTSQEYHPKLLLRNLSFESNIFKHALRLAVTVMIGYGIGVFFDFQNPYWILLTIIVIMRPSYGLTKSRTKDRIIGTLIGGAIASGLVFLIHDPYLYGGLGILSMVIAFSMVQRNYKAAATFITLGIIFIYAIMRPDVLTVIQFRVLDTLIGAALSYVALLFLWPAWSFLEIGEDIKSSVKANKAFFNCISKFYQRKGEASTEFKISRKEAFLETSNLSSAFQRMAQEPRSKQKNLDKIYELVVLNHTFLASLSSLSTYIQNHNTTEASQTFRESAGKIDANLAQVLQILGNRTSTGLNEIPEKGLVSGYSAAVYATERNHQEAHLIAEQMHWLFSMSEKMMRLAEELTRQ</sequence>
<comment type="caution">
    <text evidence="10">The sequence shown here is derived from an EMBL/GenBank/DDBJ whole genome shotgun (WGS) entry which is preliminary data.</text>
</comment>
<evidence type="ECO:0000256" key="6">
    <source>
        <dbReference type="ARBA" id="ARBA00043993"/>
    </source>
</evidence>
<keyword evidence="2" id="KW-1003">Cell membrane</keyword>
<reference evidence="10 11" key="1">
    <citation type="submission" date="2023-09" db="EMBL/GenBank/DDBJ databases">
        <title>Novel taxa isolated from Blanes Bay.</title>
        <authorList>
            <person name="Rey-Velasco X."/>
            <person name="Lucena T."/>
        </authorList>
    </citation>
    <scope>NUCLEOTIDE SEQUENCE [LARGE SCALE GENOMIC DNA]</scope>
    <source>
        <strain evidence="10 11">S334</strain>
    </source>
</reference>
<keyword evidence="4 7" id="KW-1133">Transmembrane helix</keyword>
<keyword evidence="3 7" id="KW-0812">Transmembrane</keyword>
<feature type="domain" description="Integral membrane protein YccS N-terminal" evidence="8">
    <location>
        <begin position="77"/>
        <end position="334"/>
    </location>
</feature>
<feature type="transmembrane region" description="Helical" evidence="7">
    <location>
        <begin position="458"/>
        <end position="476"/>
    </location>
</feature>
<feature type="transmembrane region" description="Helical" evidence="7">
    <location>
        <begin position="146"/>
        <end position="167"/>
    </location>
</feature>
<feature type="transmembrane region" description="Helical" evidence="7">
    <location>
        <begin position="496"/>
        <end position="514"/>
    </location>
</feature>
<keyword evidence="11" id="KW-1185">Reference proteome</keyword>
<evidence type="ECO:0000256" key="4">
    <source>
        <dbReference type="ARBA" id="ARBA00022989"/>
    </source>
</evidence>
<dbReference type="InterPro" id="IPR030934">
    <property type="entry name" value="Intein_C"/>
</dbReference>
<dbReference type="Pfam" id="PF12805">
    <property type="entry name" value="FUSC-like"/>
    <property type="match status" value="1"/>
</dbReference>
<accession>A0ABU3L194</accession>
<evidence type="ECO:0000256" key="5">
    <source>
        <dbReference type="ARBA" id="ARBA00023136"/>
    </source>
</evidence>
<evidence type="ECO:0000313" key="11">
    <source>
        <dbReference type="Proteomes" id="UP001250656"/>
    </source>
</evidence>
<evidence type="ECO:0000259" key="8">
    <source>
        <dbReference type="Pfam" id="PF12805"/>
    </source>
</evidence>
<evidence type="ECO:0000256" key="7">
    <source>
        <dbReference type="SAM" id="Phobius"/>
    </source>
</evidence>
<dbReference type="Proteomes" id="UP001250656">
    <property type="component" value="Unassembled WGS sequence"/>
</dbReference>
<dbReference type="InterPro" id="IPR049453">
    <property type="entry name" value="Memb_transporter_dom"/>
</dbReference>
<name>A0ABU3L194_9FLAO</name>
<proteinExistence type="inferred from homology"/>
<feature type="transmembrane region" description="Helical" evidence="7">
    <location>
        <begin position="42"/>
        <end position="62"/>
    </location>
</feature>
<evidence type="ECO:0000259" key="9">
    <source>
        <dbReference type="Pfam" id="PF13515"/>
    </source>
</evidence>
<evidence type="ECO:0000256" key="2">
    <source>
        <dbReference type="ARBA" id="ARBA00022475"/>
    </source>
</evidence>
<dbReference type="EMBL" id="JAVTTP010000001">
    <property type="protein sequence ID" value="MDT7827495.1"/>
    <property type="molecule type" value="Genomic_DNA"/>
</dbReference>
<dbReference type="Pfam" id="PF13515">
    <property type="entry name" value="FUSC_2"/>
    <property type="match status" value="1"/>
</dbReference>
<keyword evidence="5 7" id="KW-0472">Membrane</keyword>
<feature type="transmembrane region" description="Helical" evidence="7">
    <location>
        <begin position="74"/>
        <end position="93"/>
    </location>
</feature>
<organism evidence="10 11">
    <name type="scientific">Pricia mediterranea</name>
    <dbReference type="NCBI Taxonomy" id="3076079"/>
    <lineage>
        <taxon>Bacteria</taxon>
        <taxon>Pseudomonadati</taxon>
        <taxon>Bacteroidota</taxon>
        <taxon>Flavobacteriia</taxon>
        <taxon>Flavobacteriales</taxon>
        <taxon>Flavobacteriaceae</taxon>
        <taxon>Pricia</taxon>
    </lineage>
</organism>
<dbReference type="PROSITE" id="PS50818">
    <property type="entry name" value="INTEIN_C_TER"/>
    <property type="match status" value="1"/>
</dbReference>
<dbReference type="PANTHER" id="PTHR30509">
    <property type="entry name" value="P-HYDROXYBENZOIC ACID EFFLUX PUMP SUBUNIT-RELATED"/>
    <property type="match status" value="1"/>
</dbReference>
<feature type="transmembrane region" description="Helical" evidence="7">
    <location>
        <begin position="99"/>
        <end position="116"/>
    </location>
</feature>
<evidence type="ECO:0000313" key="10">
    <source>
        <dbReference type="EMBL" id="MDT7827495.1"/>
    </source>
</evidence>
<comment type="similarity">
    <text evidence="6">Belongs to the YccS/YhfK family.</text>
</comment>
<protein>
    <submittedName>
        <fullName evidence="10">FUSC family membrane protein</fullName>
    </submittedName>
</protein>
<evidence type="ECO:0000256" key="3">
    <source>
        <dbReference type="ARBA" id="ARBA00022692"/>
    </source>
</evidence>
<dbReference type="PANTHER" id="PTHR30509:SF8">
    <property type="entry name" value="INNER MEMBRANE PROTEIN YCCS"/>
    <property type="match status" value="1"/>
</dbReference>
<feature type="transmembrane region" description="Helical" evidence="7">
    <location>
        <begin position="123"/>
        <end position="140"/>
    </location>
</feature>
<feature type="domain" description="Integral membrane bound transporter" evidence="9">
    <location>
        <begin position="417"/>
        <end position="537"/>
    </location>
</feature>
<comment type="subcellular location">
    <subcellularLocation>
        <location evidence="1">Cell membrane</location>
        <topology evidence="1">Multi-pass membrane protein</topology>
    </subcellularLocation>
</comment>
<gene>
    <name evidence="10" type="ORF">RQM65_02305</name>
</gene>
<evidence type="ECO:0000256" key="1">
    <source>
        <dbReference type="ARBA" id="ARBA00004651"/>
    </source>
</evidence>
<dbReference type="RefSeq" id="WP_314012441.1">
    <property type="nucleotide sequence ID" value="NZ_JAVTTP010000001.1"/>
</dbReference>